<dbReference type="AlphaFoldDB" id="A0A9W5UZD9"/>
<feature type="non-terminal residue" evidence="2">
    <location>
        <position position="36"/>
    </location>
</feature>
<sequence length="36" mass="4421">MGKIRVIYDIEFKNLFKIFLIKLLHLLISNFVCYFQ</sequence>
<dbReference type="EMBL" id="AHFB01000156">
    <property type="protein sequence ID" value="EOO24696.1"/>
    <property type="molecule type" value="Genomic_DNA"/>
</dbReference>
<accession>A0A9W5UZD9</accession>
<comment type="caution">
    <text evidence="2">The sequence shown here is derived from an EMBL/GenBank/DDBJ whole genome shotgun (WGS) entry which is preliminary data.</text>
</comment>
<evidence type="ECO:0000313" key="3">
    <source>
        <dbReference type="Proteomes" id="UP000014018"/>
    </source>
</evidence>
<dbReference type="Proteomes" id="UP000014018">
    <property type="component" value="Unassembled WGS sequence"/>
</dbReference>
<proteinExistence type="predicted"/>
<feature type="transmembrane region" description="Helical" evidence="1">
    <location>
        <begin position="15"/>
        <end position="35"/>
    </location>
</feature>
<organism evidence="2 3">
    <name type="scientific">Bacillus cereus VD133</name>
    <dbReference type="NCBI Taxonomy" id="1053233"/>
    <lineage>
        <taxon>Bacteria</taxon>
        <taxon>Bacillati</taxon>
        <taxon>Bacillota</taxon>
        <taxon>Bacilli</taxon>
        <taxon>Bacillales</taxon>
        <taxon>Bacillaceae</taxon>
        <taxon>Bacillus</taxon>
        <taxon>Bacillus cereus group</taxon>
    </lineage>
</organism>
<evidence type="ECO:0000256" key="1">
    <source>
        <dbReference type="SAM" id="Phobius"/>
    </source>
</evidence>
<keyword evidence="1" id="KW-0472">Membrane</keyword>
<gene>
    <name evidence="2" type="ORF">IIU_06635</name>
</gene>
<keyword evidence="1" id="KW-1133">Transmembrane helix</keyword>
<evidence type="ECO:0000313" key="2">
    <source>
        <dbReference type="EMBL" id="EOO24696.1"/>
    </source>
</evidence>
<name>A0A9W5UZD9_BACCE</name>
<protein>
    <submittedName>
        <fullName evidence="2">Uncharacterized protein</fullName>
    </submittedName>
</protein>
<reference evidence="2 3" key="1">
    <citation type="submission" date="2012-12" db="EMBL/GenBank/DDBJ databases">
        <title>The Genome Sequence of Bacillus cereus VD133.</title>
        <authorList>
            <consortium name="The Broad Institute Genome Sequencing Platform"/>
            <consortium name="The Broad Institute Genome Sequencing Center for Infectious Disease"/>
            <person name="Feldgarden M."/>
            <person name="Van der Auwera G.A."/>
            <person name="Mahillon J."/>
            <person name="Duprez V."/>
            <person name="Timmery S."/>
            <person name="Mattelet C."/>
            <person name="Dierick K."/>
            <person name="Sun M."/>
            <person name="Yu Z."/>
            <person name="Zhu L."/>
            <person name="Hu X."/>
            <person name="Shank E.B."/>
            <person name="Swiecicka I."/>
            <person name="Hansen B.M."/>
            <person name="Andrup L."/>
            <person name="Walker B."/>
            <person name="Young S.K."/>
            <person name="Zeng Q."/>
            <person name="Gargeya S."/>
            <person name="Fitzgerald M."/>
            <person name="Haas B."/>
            <person name="Abouelleil A."/>
            <person name="Alvarado L."/>
            <person name="Arachchi H.M."/>
            <person name="Berlin A.M."/>
            <person name="Chapman S.B."/>
            <person name="Dewar J."/>
            <person name="Goldberg J."/>
            <person name="Griggs A."/>
            <person name="Gujja S."/>
            <person name="Hansen M."/>
            <person name="Howarth C."/>
            <person name="Imamovic A."/>
            <person name="Larimer J."/>
            <person name="McCowan C."/>
            <person name="Murphy C."/>
            <person name="Neiman D."/>
            <person name="Pearson M."/>
            <person name="Priest M."/>
            <person name="Roberts A."/>
            <person name="Saif S."/>
            <person name="Shea T."/>
            <person name="Sisk P."/>
            <person name="Sykes S."/>
            <person name="Wortman J."/>
            <person name="Nusbaum C."/>
            <person name="Birren B."/>
        </authorList>
    </citation>
    <scope>NUCLEOTIDE SEQUENCE [LARGE SCALE GENOMIC DNA]</scope>
    <source>
        <strain evidence="2 3">VD133</strain>
    </source>
</reference>
<keyword evidence="1" id="KW-0812">Transmembrane</keyword>